<dbReference type="Proteomes" id="UP001596439">
    <property type="component" value="Unassembled WGS sequence"/>
</dbReference>
<dbReference type="InterPro" id="IPR050083">
    <property type="entry name" value="HtpX_protease"/>
</dbReference>
<dbReference type="Pfam" id="PF01435">
    <property type="entry name" value="Peptidase_M48"/>
    <property type="match status" value="1"/>
</dbReference>
<feature type="transmembrane region" description="Helical" evidence="13">
    <location>
        <begin position="39"/>
        <end position="62"/>
    </location>
</feature>
<feature type="transmembrane region" description="Helical" evidence="13">
    <location>
        <begin position="12"/>
        <end position="33"/>
    </location>
</feature>
<feature type="repeat" description="ANK" evidence="11">
    <location>
        <begin position="345"/>
        <end position="379"/>
    </location>
</feature>
<comment type="caution">
    <text evidence="15">The sequence shown here is derived from an EMBL/GenBank/DDBJ whole genome shotgun (WGS) entry which is preliminary data.</text>
</comment>
<dbReference type="Pfam" id="PF12796">
    <property type="entry name" value="Ank_2"/>
    <property type="match status" value="1"/>
</dbReference>
<reference evidence="16" key="1">
    <citation type="journal article" date="2019" name="Int. J. Syst. Evol. Microbiol.">
        <title>The Global Catalogue of Microorganisms (GCM) 10K type strain sequencing project: providing services to taxonomists for standard genome sequencing and annotation.</title>
        <authorList>
            <consortium name="The Broad Institute Genomics Platform"/>
            <consortium name="The Broad Institute Genome Sequencing Center for Infectious Disease"/>
            <person name="Wu L."/>
            <person name="Ma J."/>
        </authorList>
    </citation>
    <scope>NUCLEOTIDE SEQUENCE [LARGE SCALE GENOMIC DNA]</scope>
    <source>
        <strain evidence="16">CCUG 55590</strain>
    </source>
</reference>
<sequence length="405" mass="45089">MNHSNLVHKREKLYFSLLVAASVLVLILGVVLTVASFGLFLWIIGTIVSLSLFTHWIQIGYIRTNGVKVTARQFTELHDMVQRVGADMGIRLLPDVYILQAGGVLNAFATRFFQKNMVILYSDVVELTRTGQTKEVEFVIAHELAHIRRNHVQKQWVILLGSIIPFLGSAYSRACEYTCDRMAAHYIQDFGAAKRALTVLAIGGPLAKEVNEFDYLYEASRENGFIAKYSELLSTHPTLPKRIASIATSAGEENVPVFKTAGYVKASIISMVLLTVIGNGAIIALLVMSDDLTEIVSAGMTEDFGDDWALEWEEPIQELTYNNASYEEIEAELLNGADVNVQDEYGETPLHNLFYNDEVDEETVQLLLDNGADVTLENDSGMTPIDTARDWGHGPELIELMESYE</sequence>
<evidence type="ECO:0000256" key="10">
    <source>
        <dbReference type="ARBA" id="ARBA00023136"/>
    </source>
</evidence>
<evidence type="ECO:0000256" key="13">
    <source>
        <dbReference type="SAM" id="Phobius"/>
    </source>
</evidence>
<protein>
    <submittedName>
        <fullName evidence="15">M48 family metallopeptidase</fullName>
    </submittedName>
</protein>
<keyword evidence="6 12" id="KW-0378">Hydrolase</keyword>
<keyword evidence="9 12" id="KW-0482">Metalloprotease</keyword>
<evidence type="ECO:0000313" key="15">
    <source>
        <dbReference type="EMBL" id="MFC7391024.1"/>
    </source>
</evidence>
<evidence type="ECO:0000256" key="4">
    <source>
        <dbReference type="ARBA" id="ARBA00022692"/>
    </source>
</evidence>
<evidence type="ECO:0000256" key="1">
    <source>
        <dbReference type="ARBA" id="ARBA00004651"/>
    </source>
</evidence>
<dbReference type="PROSITE" id="PS50088">
    <property type="entry name" value="ANK_REPEAT"/>
    <property type="match status" value="1"/>
</dbReference>
<dbReference type="SUPFAM" id="SSF48403">
    <property type="entry name" value="Ankyrin repeat"/>
    <property type="match status" value="1"/>
</dbReference>
<accession>A0ABW2PNG8</accession>
<dbReference type="PROSITE" id="PS50297">
    <property type="entry name" value="ANK_REP_REGION"/>
    <property type="match status" value="1"/>
</dbReference>
<dbReference type="Gene3D" id="3.30.2010.10">
    <property type="entry name" value="Metalloproteases ('zincins'), catalytic domain"/>
    <property type="match status" value="1"/>
</dbReference>
<evidence type="ECO:0000256" key="9">
    <source>
        <dbReference type="ARBA" id="ARBA00023049"/>
    </source>
</evidence>
<keyword evidence="11" id="KW-0040">ANK repeat</keyword>
<keyword evidence="3 12" id="KW-0645">Protease</keyword>
<proteinExistence type="inferred from homology"/>
<feature type="domain" description="Peptidase M48" evidence="14">
    <location>
        <begin position="72"/>
        <end position="160"/>
    </location>
</feature>
<keyword evidence="7 12" id="KW-0862">Zinc</keyword>
<organism evidence="15 16">
    <name type="scientific">Exiguobacterium aestuarii</name>
    <dbReference type="NCBI Taxonomy" id="273527"/>
    <lineage>
        <taxon>Bacteria</taxon>
        <taxon>Bacillati</taxon>
        <taxon>Bacillota</taxon>
        <taxon>Bacilli</taxon>
        <taxon>Bacillales</taxon>
        <taxon>Bacillales Family XII. Incertae Sedis</taxon>
        <taxon>Exiguobacterium</taxon>
    </lineage>
</organism>
<dbReference type="EMBL" id="JBHTCE010000003">
    <property type="protein sequence ID" value="MFC7391024.1"/>
    <property type="molecule type" value="Genomic_DNA"/>
</dbReference>
<feature type="transmembrane region" description="Helical" evidence="13">
    <location>
        <begin position="268"/>
        <end position="288"/>
    </location>
</feature>
<comment type="subcellular location">
    <subcellularLocation>
        <location evidence="1">Cell membrane</location>
        <topology evidence="1">Multi-pass membrane protein</topology>
    </subcellularLocation>
</comment>
<dbReference type="InterPro" id="IPR036770">
    <property type="entry name" value="Ankyrin_rpt-contain_sf"/>
</dbReference>
<evidence type="ECO:0000256" key="12">
    <source>
        <dbReference type="RuleBase" id="RU003983"/>
    </source>
</evidence>
<evidence type="ECO:0000256" key="5">
    <source>
        <dbReference type="ARBA" id="ARBA00022723"/>
    </source>
</evidence>
<comment type="cofactor">
    <cofactor evidence="12">
        <name>Zn(2+)</name>
        <dbReference type="ChEBI" id="CHEBI:29105"/>
    </cofactor>
    <text evidence="12">Binds 1 zinc ion per subunit.</text>
</comment>
<dbReference type="CDD" id="cd07325">
    <property type="entry name" value="M48_Ste24p_like"/>
    <property type="match status" value="1"/>
</dbReference>
<evidence type="ECO:0000256" key="2">
    <source>
        <dbReference type="ARBA" id="ARBA00022475"/>
    </source>
</evidence>
<comment type="similarity">
    <text evidence="12">Belongs to the peptidase M48 family.</text>
</comment>
<evidence type="ECO:0000256" key="7">
    <source>
        <dbReference type="ARBA" id="ARBA00022833"/>
    </source>
</evidence>
<dbReference type="InterPro" id="IPR001915">
    <property type="entry name" value="Peptidase_M48"/>
</dbReference>
<keyword evidence="8 13" id="KW-1133">Transmembrane helix</keyword>
<keyword evidence="4 13" id="KW-0812">Transmembrane</keyword>
<keyword evidence="10 13" id="KW-0472">Membrane</keyword>
<evidence type="ECO:0000256" key="11">
    <source>
        <dbReference type="PROSITE-ProRule" id="PRU00023"/>
    </source>
</evidence>
<evidence type="ECO:0000259" key="14">
    <source>
        <dbReference type="Pfam" id="PF01435"/>
    </source>
</evidence>
<dbReference type="InterPro" id="IPR002110">
    <property type="entry name" value="Ankyrin_rpt"/>
</dbReference>
<keyword evidence="16" id="KW-1185">Reference proteome</keyword>
<dbReference type="Gene3D" id="1.25.40.20">
    <property type="entry name" value="Ankyrin repeat-containing domain"/>
    <property type="match status" value="1"/>
</dbReference>
<name>A0ABW2PNG8_9BACL</name>
<evidence type="ECO:0000256" key="6">
    <source>
        <dbReference type="ARBA" id="ARBA00022801"/>
    </source>
</evidence>
<keyword evidence="5" id="KW-0479">Metal-binding</keyword>
<evidence type="ECO:0000313" key="16">
    <source>
        <dbReference type="Proteomes" id="UP001596439"/>
    </source>
</evidence>
<keyword evidence="2" id="KW-1003">Cell membrane</keyword>
<evidence type="ECO:0000256" key="8">
    <source>
        <dbReference type="ARBA" id="ARBA00022989"/>
    </source>
</evidence>
<evidence type="ECO:0000256" key="3">
    <source>
        <dbReference type="ARBA" id="ARBA00022670"/>
    </source>
</evidence>
<dbReference type="PANTHER" id="PTHR43221:SF1">
    <property type="entry name" value="PROTEASE HTPX"/>
    <property type="match status" value="1"/>
</dbReference>
<dbReference type="RefSeq" id="WP_214790616.1">
    <property type="nucleotide sequence ID" value="NZ_JANIEL010000032.1"/>
</dbReference>
<gene>
    <name evidence="15" type="ORF">ACFQO8_12860</name>
</gene>
<dbReference type="PANTHER" id="PTHR43221">
    <property type="entry name" value="PROTEASE HTPX"/>
    <property type="match status" value="1"/>
</dbReference>